<name>A0A421G9J4_9STRA</name>
<evidence type="ECO:0000256" key="6">
    <source>
        <dbReference type="ARBA" id="ARBA00022691"/>
    </source>
</evidence>
<dbReference type="EC" id="2.1.1.214" evidence="9"/>
<dbReference type="InterPro" id="IPR029058">
    <property type="entry name" value="AB_hydrolase_fold"/>
</dbReference>
<gene>
    <name evidence="14" type="ORF">BBJ29_004480</name>
</gene>
<evidence type="ECO:0000256" key="2">
    <source>
        <dbReference type="ARBA" id="ARBA00022490"/>
    </source>
</evidence>
<dbReference type="GO" id="GO:0008033">
    <property type="term" value="P:tRNA processing"/>
    <property type="evidence" value="ECO:0007669"/>
    <property type="project" value="UniProtKB-UniRule"/>
</dbReference>
<dbReference type="PROSITE" id="PS00092">
    <property type="entry name" value="N6_MTASE"/>
    <property type="match status" value="1"/>
</dbReference>
<feature type="domain" description="tRNA (guanine(10)-N(2))-methyltransferase TRMT11 N-terminal" evidence="13">
    <location>
        <begin position="302"/>
        <end position="487"/>
    </location>
</feature>
<dbReference type="EMBL" id="MBAD02000241">
    <property type="protein sequence ID" value="RLN70422.1"/>
    <property type="molecule type" value="Genomic_DNA"/>
</dbReference>
<evidence type="ECO:0000259" key="13">
    <source>
        <dbReference type="Pfam" id="PF25904"/>
    </source>
</evidence>
<keyword evidence="2" id="KW-0963">Cytoplasm</keyword>
<dbReference type="PROSITE" id="PS51627">
    <property type="entry name" value="SAM_MT_TRM11"/>
    <property type="match status" value="1"/>
</dbReference>
<evidence type="ECO:0000256" key="4">
    <source>
        <dbReference type="ARBA" id="ARBA00022603"/>
    </source>
</evidence>
<dbReference type="SUPFAM" id="SSF53474">
    <property type="entry name" value="alpha/beta-Hydrolases"/>
    <property type="match status" value="1"/>
</dbReference>
<dbReference type="GO" id="GO:0032259">
    <property type="term" value="P:methylation"/>
    <property type="evidence" value="ECO:0007669"/>
    <property type="project" value="UniProtKB-UniRule"/>
</dbReference>
<evidence type="ECO:0000256" key="7">
    <source>
        <dbReference type="ARBA" id="ARBA00022694"/>
    </source>
</evidence>
<dbReference type="Gene3D" id="3.40.50.1820">
    <property type="entry name" value="alpha/beta hydrolase"/>
    <property type="match status" value="1"/>
</dbReference>
<organism evidence="14 15">
    <name type="scientific">Phytophthora kernoviae</name>
    <dbReference type="NCBI Taxonomy" id="325452"/>
    <lineage>
        <taxon>Eukaryota</taxon>
        <taxon>Sar</taxon>
        <taxon>Stramenopiles</taxon>
        <taxon>Oomycota</taxon>
        <taxon>Peronosporomycetes</taxon>
        <taxon>Peronosporales</taxon>
        <taxon>Peronosporaceae</taxon>
        <taxon>Phytophthora</taxon>
    </lineage>
</organism>
<dbReference type="Gene3D" id="3.40.50.150">
    <property type="entry name" value="Vaccinia Virus protein VP39"/>
    <property type="match status" value="1"/>
</dbReference>
<dbReference type="FunFam" id="3.40.50.150:FF:000391">
    <property type="entry name" value="General transcriptional corepressor tupA"/>
    <property type="match status" value="1"/>
</dbReference>
<evidence type="ECO:0000256" key="5">
    <source>
        <dbReference type="ARBA" id="ARBA00022679"/>
    </source>
</evidence>
<evidence type="ECO:0000256" key="8">
    <source>
        <dbReference type="ARBA" id="ARBA00022884"/>
    </source>
</evidence>
<evidence type="ECO:0000256" key="10">
    <source>
        <dbReference type="PROSITE-ProRule" id="PRU00959"/>
    </source>
</evidence>
<reference evidence="14 15" key="1">
    <citation type="submission" date="2018-07" db="EMBL/GenBank/DDBJ databases">
        <title>Genome sequencing of oomycete isolates from Chile give support for New Zealand origin for Phytophthora kernoviae and make available the first Nothophytophthora sp. genome.</title>
        <authorList>
            <person name="Studholme D.J."/>
            <person name="Sanfuentes E."/>
            <person name="Panda P."/>
            <person name="Hill R."/>
            <person name="Sambles C."/>
            <person name="Grant M."/>
            <person name="Williams N.M."/>
            <person name="Mcdougal R.L."/>
        </authorList>
    </citation>
    <scope>NUCLEOTIDE SEQUENCE [LARGE SCALE GENOMIC DNA]</scope>
    <source>
        <strain evidence="14">Chile7</strain>
    </source>
</reference>
<dbReference type="GO" id="GO:0043527">
    <property type="term" value="C:tRNA methyltransferase complex"/>
    <property type="evidence" value="ECO:0007669"/>
    <property type="project" value="UniProtKB-ARBA"/>
</dbReference>
<accession>A0A421G9J4</accession>
<dbReference type="PANTHER" id="PTHR13370:SF3">
    <property type="entry name" value="TRNA (GUANINE(10)-N2)-METHYLTRANSFERASE HOMOLOG"/>
    <property type="match status" value="1"/>
</dbReference>
<dbReference type="GO" id="GO:0160102">
    <property type="term" value="F:tRNA (guanine(10)-N2)-methyltransferase activity"/>
    <property type="evidence" value="ECO:0007669"/>
    <property type="project" value="UniProtKB-EC"/>
</dbReference>
<evidence type="ECO:0000259" key="12">
    <source>
        <dbReference type="Pfam" id="PF01738"/>
    </source>
</evidence>
<comment type="subcellular location">
    <subcellularLocation>
        <location evidence="1">Cytoplasm</location>
    </subcellularLocation>
</comment>
<keyword evidence="5 10" id="KW-0808">Transferase</keyword>
<evidence type="ECO:0000313" key="14">
    <source>
        <dbReference type="EMBL" id="RLN70422.1"/>
    </source>
</evidence>
<dbReference type="InterPro" id="IPR000241">
    <property type="entry name" value="RlmKL-like_Mtase"/>
</dbReference>
<comment type="similarity">
    <text evidence="10">Belongs to the class I-like SAM-binding methyltransferase superfamily. TRM11 methyltransferase family.</text>
</comment>
<dbReference type="InterPro" id="IPR059073">
    <property type="entry name" value="TRMT11_N"/>
</dbReference>
<dbReference type="Proteomes" id="UP000284657">
    <property type="component" value="Unassembled WGS sequence"/>
</dbReference>
<keyword evidence="8 10" id="KW-0694">RNA-binding</keyword>
<feature type="domain" description="Ribosomal RNA large subunit methyltransferase K/L-like methyltransferase" evidence="11">
    <location>
        <begin position="505"/>
        <end position="646"/>
    </location>
</feature>
<dbReference type="AlphaFoldDB" id="A0A421G9J4"/>
<keyword evidence="7 10" id="KW-0819">tRNA processing</keyword>
<comment type="caution">
    <text evidence="14">The sequence shown here is derived from an EMBL/GenBank/DDBJ whole genome shotgun (WGS) entry which is preliminary data.</text>
</comment>
<evidence type="ECO:0000256" key="9">
    <source>
        <dbReference type="ARBA" id="ARBA00066937"/>
    </source>
</evidence>
<evidence type="ECO:0000256" key="1">
    <source>
        <dbReference type="ARBA" id="ARBA00004496"/>
    </source>
</evidence>
<dbReference type="InterPro" id="IPR002052">
    <property type="entry name" value="DNA_methylase_N6_adenine_CS"/>
</dbReference>
<dbReference type="InterPro" id="IPR029063">
    <property type="entry name" value="SAM-dependent_MTases_sf"/>
</dbReference>
<proteinExistence type="inferred from homology"/>
<dbReference type="PANTHER" id="PTHR13370">
    <property type="entry name" value="RNA METHYLASE-RELATED"/>
    <property type="match status" value="1"/>
</dbReference>
<dbReference type="SUPFAM" id="SSF53335">
    <property type="entry name" value="S-adenosyl-L-methionine-dependent methyltransferases"/>
    <property type="match status" value="1"/>
</dbReference>
<dbReference type="Pfam" id="PF01738">
    <property type="entry name" value="DLH"/>
    <property type="match status" value="1"/>
</dbReference>
<evidence type="ECO:0000313" key="15">
    <source>
        <dbReference type="Proteomes" id="UP000284657"/>
    </source>
</evidence>
<dbReference type="GO" id="GO:0016787">
    <property type="term" value="F:hydrolase activity"/>
    <property type="evidence" value="ECO:0007669"/>
    <property type="project" value="InterPro"/>
</dbReference>
<dbReference type="Pfam" id="PF25904">
    <property type="entry name" value="Tmrp11_N"/>
    <property type="match status" value="1"/>
</dbReference>
<evidence type="ECO:0000259" key="11">
    <source>
        <dbReference type="Pfam" id="PF01170"/>
    </source>
</evidence>
<feature type="domain" description="Dienelactone hydrolase" evidence="12">
    <location>
        <begin position="69"/>
        <end position="288"/>
    </location>
</feature>
<dbReference type="GO" id="GO:0005737">
    <property type="term" value="C:cytoplasm"/>
    <property type="evidence" value="ECO:0007669"/>
    <property type="project" value="UniProtKB-SubCell"/>
</dbReference>
<protein>
    <recommendedName>
        <fullName evidence="9">tRNA (guanine(10)-N(2))-methyltransferase</fullName>
        <ecNumber evidence="9">2.1.1.214</ecNumber>
    </recommendedName>
</protein>
<keyword evidence="6 10" id="KW-0949">S-adenosyl-L-methionine</keyword>
<dbReference type="GO" id="GO:0000049">
    <property type="term" value="F:tRNA binding"/>
    <property type="evidence" value="ECO:0007669"/>
    <property type="project" value="UniProtKB-UniRule"/>
</dbReference>
<keyword evidence="3 10" id="KW-0820">tRNA-binding</keyword>
<dbReference type="PRINTS" id="PR00507">
    <property type="entry name" value="N12N6MTFRASE"/>
</dbReference>
<keyword evidence="4 10" id="KW-0489">Methyltransferase</keyword>
<sequence length="785" mass="85648">MASTPAIAGPTNDMVVGPSWVVWVEAPADASVLTEVVATMSCCPKVMEPAMESADCRVVEKTFNKTKLYVVGPAQAKAGLVVIPDIFGPGSGRIKQDAEALGKMGYAVALVDAGEGDYPESLDGFDVPAWLRKNSFENVASVHVADAIAYLQQEAGVTSISSYGYCWGAYIGAKQSALSTPVIKGHVSFHPSWIAEMLVNGEGAVEKMIKSISVPQLLCSAGNDPPLVREGGAAEKILKAKPDIAEQTSIVDFPNMIHGWVCRGDIEDPATKESVEKAWSHAIAFIQSVNPLCHNNRLQMPEFLVFFVHQHFDFRYPELEALLTMQNLPGVADTVLKDPETGELPEPESSPLVRVQLPSLQHAKFLSERGILVKGVYEVWAHTSGGYDELVTSVESFQGPTKQDILQDTSRSWRINVSVFGKKLSMDEQRERRERFRNVLPFAGPVQMKNPDETFLVLEELGLDQDLHPEMKPKQIFFLRELAGSEKNRGRGGARDLVDQQTLKRRAYIGPTSMESEMALLMSNMALVQPGDLVIDPFVGTGSVLIPCGTHGAMCYGTDIDIRVLLGTGVGVSGAGAVPAAEKADDSDTKGRVNVVTNFKQYGLPLPELVRADNSMSPLVQQCQGFFDAVVCDPPYGIRAGARKSGRKRQIKSDVATAVKQANYIAPTQPYAAEDVMKDLLEFSAKTLREGGRLVYLLPTTYEYTDADLPRHPILQVLANSEQKLTKKYARRLITMVKRTPSAAEMAAIEATVAAKSNPGDVSFANLREKIRKRKSDDVDGLEEH</sequence>
<dbReference type="InterPro" id="IPR002925">
    <property type="entry name" value="Dienelactn_hydro"/>
</dbReference>
<evidence type="ECO:0000256" key="3">
    <source>
        <dbReference type="ARBA" id="ARBA00022555"/>
    </source>
</evidence>
<dbReference type="Pfam" id="PF01170">
    <property type="entry name" value="UPF0020"/>
    <property type="match status" value="1"/>
</dbReference>
<dbReference type="InterPro" id="IPR016691">
    <property type="entry name" value="TRMT11"/>
</dbReference>